<dbReference type="OrthoDB" id="9808289at2"/>
<dbReference type="GO" id="GO:0046677">
    <property type="term" value="P:response to antibiotic"/>
    <property type="evidence" value="ECO:0007669"/>
    <property type="project" value="UniProtKB-UniRule"/>
</dbReference>
<comment type="subcellular location">
    <subcellularLocation>
        <location evidence="1 14">Cell membrane</location>
        <topology evidence="1 14">Multi-pass membrane protein</topology>
    </subcellularLocation>
</comment>
<evidence type="ECO:0000256" key="9">
    <source>
        <dbReference type="ARBA" id="ARBA00023136"/>
    </source>
</evidence>
<dbReference type="EMBL" id="NPEV01000010">
    <property type="protein sequence ID" value="RAI28382.1"/>
    <property type="molecule type" value="Genomic_DNA"/>
</dbReference>
<evidence type="ECO:0000256" key="3">
    <source>
        <dbReference type="ARBA" id="ARBA00012374"/>
    </source>
</evidence>
<feature type="transmembrane region" description="Helical" evidence="14">
    <location>
        <begin position="6"/>
        <end position="29"/>
    </location>
</feature>
<proteinExistence type="inferred from homology"/>
<sequence length="274" mass="29558">MSIEQIVVLAIVQGITEFLPISSSGHLILIPALTGWPDQGLITDVMVHVGSLFAILVYFWRDVLTILKGCVDLARLRWTWAARLAAYIIVGTIPAVVVGLIFKLTGFLDYIRGVEIVAWNAVIFGILLYVADAFGPRLKSMAEMRFGPAIIIGIAQSLALVPGTSRSGITMTAARAMGFRRDESARFSFLLGVPAISAAGLLTFLEAYETGEPIPTDAFYAAGLTFFSALAAIAFLMAIVKRMSFLPFVIYRLALALALFALIYGWIPGVAPPA</sequence>
<evidence type="ECO:0000256" key="4">
    <source>
        <dbReference type="ARBA" id="ARBA00021581"/>
    </source>
</evidence>
<keyword evidence="16" id="KW-1185">Reference proteome</keyword>
<evidence type="ECO:0000256" key="13">
    <source>
        <dbReference type="ARBA" id="ARBA00047594"/>
    </source>
</evidence>
<comment type="catalytic activity">
    <reaction evidence="13 14">
        <text>di-trans,octa-cis-undecaprenyl diphosphate + H2O = di-trans,octa-cis-undecaprenyl phosphate + phosphate + H(+)</text>
        <dbReference type="Rhea" id="RHEA:28094"/>
        <dbReference type="ChEBI" id="CHEBI:15377"/>
        <dbReference type="ChEBI" id="CHEBI:15378"/>
        <dbReference type="ChEBI" id="CHEBI:43474"/>
        <dbReference type="ChEBI" id="CHEBI:58405"/>
        <dbReference type="ChEBI" id="CHEBI:60392"/>
        <dbReference type="EC" id="3.6.1.27"/>
    </reaction>
</comment>
<keyword evidence="6 14" id="KW-0812">Transmembrane</keyword>
<dbReference type="GO" id="GO:0071555">
    <property type="term" value="P:cell wall organization"/>
    <property type="evidence" value="ECO:0007669"/>
    <property type="project" value="UniProtKB-KW"/>
</dbReference>
<keyword evidence="9 14" id="KW-0472">Membrane</keyword>
<dbReference type="NCBIfam" id="NF001393">
    <property type="entry name" value="PRK00281.2-4"/>
    <property type="match status" value="1"/>
</dbReference>
<evidence type="ECO:0000256" key="6">
    <source>
        <dbReference type="ARBA" id="ARBA00022692"/>
    </source>
</evidence>
<evidence type="ECO:0000256" key="10">
    <source>
        <dbReference type="ARBA" id="ARBA00023251"/>
    </source>
</evidence>
<evidence type="ECO:0000313" key="16">
    <source>
        <dbReference type="Proteomes" id="UP000249299"/>
    </source>
</evidence>
<dbReference type="GO" id="GO:0009252">
    <property type="term" value="P:peptidoglycan biosynthetic process"/>
    <property type="evidence" value="ECO:0007669"/>
    <property type="project" value="UniProtKB-KW"/>
</dbReference>
<keyword evidence="14" id="KW-0573">Peptidoglycan synthesis</keyword>
<keyword evidence="7 14" id="KW-0378">Hydrolase</keyword>
<dbReference type="GO" id="GO:0008360">
    <property type="term" value="P:regulation of cell shape"/>
    <property type="evidence" value="ECO:0007669"/>
    <property type="project" value="UniProtKB-KW"/>
</dbReference>
<dbReference type="RefSeq" id="WP_111433638.1">
    <property type="nucleotide sequence ID" value="NZ_JACIGG010000009.1"/>
</dbReference>
<comment type="function">
    <text evidence="14">Catalyzes the dephosphorylation of undecaprenyl diphosphate (UPP). Confers resistance to bacitracin.</text>
</comment>
<comment type="similarity">
    <text evidence="2 14">Belongs to the UppP family.</text>
</comment>
<keyword evidence="10 14" id="KW-0046">Antibiotic resistance</keyword>
<dbReference type="AlphaFoldDB" id="A0A327JTY8"/>
<keyword evidence="5 14" id="KW-1003">Cell membrane</keyword>
<dbReference type="HAMAP" id="MF_01006">
    <property type="entry name" value="Undec_diphosphatase"/>
    <property type="match status" value="1"/>
</dbReference>
<name>A0A327JTY8_9HYPH</name>
<keyword evidence="14" id="KW-0961">Cell wall biogenesis/degradation</keyword>
<feature type="transmembrane region" description="Helical" evidence="14">
    <location>
        <begin position="249"/>
        <end position="267"/>
    </location>
</feature>
<dbReference type="PANTHER" id="PTHR30622">
    <property type="entry name" value="UNDECAPRENYL-DIPHOSPHATASE"/>
    <property type="match status" value="1"/>
</dbReference>
<dbReference type="GO" id="GO:0050380">
    <property type="term" value="F:undecaprenyl-diphosphatase activity"/>
    <property type="evidence" value="ECO:0007669"/>
    <property type="project" value="UniProtKB-UniRule"/>
</dbReference>
<comment type="caution">
    <text evidence="15">The sequence shown here is derived from an EMBL/GenBank/DDBJ whole genome shotgun (WGS) entry which is preliminary data.</text>
</comment>
<keyword evidence="8 14" id="KW-1133">Transmembrane helix</keyword>
<keyword evidence="14" id="KW-0133">Cell shape</keyword>
<evidence type="ECO:0000256" key="5">
    <source>
        <dbReference type="ARBA" id="ARBA00022475"/>
    </source>
</evidence>
<protein>
    <recommendedName>
        <fullName evidence="4 14">Undecaprenyl-diphosphatase</fullName>
        <ecNumber evidence="3 14">3.6.1.27</ecNumber>
    </recommendedName>
    <alternativeName>
        <fullName evidence="12 14">Bacitracin resistance protein</fullName>
    </alternativeName>
    <alternativeName>
        <fullName evidence="11 14">Undecaprenyl pyrophosphate phosphatase</fullName>
    </alternativeName>
</protein>
<reference evidence="15 16" key="1">
    <citation type="submission" date="2017-07" db="EMBL/GenBank/DDBJ databases">
        <title>Draft Genome Sequences of Select Purple Nonsulfur Bacteria.</title>
        <authorList>
            <person name="Lasarre B."/>
            <person name="Mckinlay J.B."/>
        </authorList>
    </citation>
    <scope>NUCLEOTIDE SEQUENCE [LARGE SCALE GENOMIC DNA]</scope>
    <source>
        <strain evidence="15 16">DSM 11290</strain>
    </source>
</reference>
<evidence type="ECO:0000256" key="12">
    <source>
        <dbReference type="ARBA" id="ARBA00032932"/>
    </source>
</evidence>
<dbReference type="Pfam" id="PF02673">
    <property type="entry name" value="BacA"/>
    <property type="match status" value="1"/>
</dbReference>
<comment type="miscellaneous">
    <text evidence="14">Bacitracin is thought to be involved in the inhibition of peptidoglycan synthesis by sequestering undecaprenyl diphosphate, thereby reducing the pool of lipid carrier available.</text>
</comment>
<dbReference type="PANTHER" id="PTHR30622:SF4">
    <property type="entry name" value="UNDECAPRENYL-DIPHOSPHATASE"/>
    <property type="match status" value="1"/>
</dbReference>
<feature type="transmembrane region" description="Helical" evidence="14">
    <location>
        <begin position="41"/>
        <end position="60"/>
    </location>
</feature>
<feature type="transmembrane region" description="Helical" evidence="14">
    <location>
        <begin position="114"/>
        <end position="134"/>
    </location>
</feature>
<evidence type="ECO:0000256" key="7">
    <source>
        <dbReference type="ARBA" id="ARBA00022801"/>
    </source>
</evidence>
<evidence type="ECO:0000256" key="1">
    <source>
        <dbReference type="ARBA" id="ARBA00004651"/>
    </source>
</evidence>
<feature type="transmembrane region" description="Helical" evidence="14">
    <location>
        <begin position="80"/>
        <end position="102"/>
    </location>
</feature>
<gene>
    <name evidence="14" type="primary">uppP</name>
    <name evidence="15" type="ORF">CH339_07155</name>
</gene>
<accession>A0A327JTY8</accession>
<evidence type="ECO:0000256" key="8">
    <source>
        <dbReference type="ARBA" id="ARBA00022989"/>
    </source>
</evidence>
<organism evidence="15 16">
    <name type="scientific">Rhodobium orientis</name>
    <dbReference type="NCBI Taxonomy" id="34017"/>
    <lineage>
        <taxon>Bacteria</taxon>
        <taxon>Pseudomonadati</taxon>
        <taxon>Pseudomonadota</taxon>
        <taxon>Alphaproteobacteria</taxon>
        <taxon>Hyphomicrobiales</taxon>
        <taxon>Rhodobiaceae</taxon>
        <taxon>Rhodobium</taxon>
    </lineage>
</organism>
<dbReference type="EC" id="3.6.1.27" evidence="3 14"/>
<evidence type="ECO:0000256" key="14">
    <source>
        <dbReference type="HAMAP-Rule" id="MF_01006"/>
    </source>
</evidence>
<dbReference type="Proteomes" id="UP000249299">
    <property type="component" value="Unassembled WGS sequence"/>
</dbReference>
<evidence type="ECO:0000313" key="15">
    <source>
        <dbReference type="EMBL" id="RAI28382.1"/>
    </source>
</evidence>
<evidence type="ECO:0000256" key="2">
    <source>
        <dbReference type="ARBA" id="ARBA00010621"/>
    </source>
</evidence>
<evidence type="ECO:0000256" key="11">
    <source>
        <dbReference type="ARBA" id="ARBA00032707"/>
    </source>
</evidence>
<dbReference type="InterPro" id="IPR003824">
    <property type="entry name" value="UppP"/>
</dbReference>
<dbReference type="GO" id="GO:0005886">
    <property type="term" value="C:plasma membrane"/>
    <property type="evidence" value="ECO:0007669"/>
    <property type="project" value="UniProtKB-SubCell"/>
</dbReference>
<feature type="transmembrane region" description="Helical" evidence="14">
    <location>
        <begin position="185"/>
        <end position="207"/>
    </location>
</feature>
<feature type="transmembrane region" description="Helical" evidence="14">
    <location>
        <begin position="219"/>
        <end position="240"/>
    </location>
</feature>